<comment type="caution">
    <text evidence="3">The sequence shown here is derived from an EMBL/GenBank/DDBJ whole genome shotgun (WGS) entry which is preliminary data.</text>
</comment>
<keyword evidence="3" id="KW-0808">Transferase</keyword>
<keyword evidence="3" id="KW-0328">Glycosyltransferase</keyword>
<gene>
    <name evidence="3" type="ORF">ACFOOG_05860</name>
</gene>
<dbReference type="CDD" id="cd01908">
    <property type="entry name" value="YafJ"/>
    <property type="match status" value="1"/>
</dbReference>
<dbReference type="Proteomes" id="UP001595617">
    <property type="component" value="Unassembled WGS sequence"/>
</dbReference>
<name>A0ABV7ZW08_9GAMM</name>
<dbReference type="PANTHER" id="PTHR42824:SF1">
    <property type="entry name" value="GLUTAMINE AMIDOTRANSFERASE YAFJ-RELATED"/>
    <property type="match status" value="1"/>
</dbReference>
<dbReference type="EMBL" id="JBHRYR010000002">
    <property type="protein sequence ID" value="MFC3852356.1"/>
    <property type="molecule type" value="Genomic_DNA"/>
</dbReference>
<dbReference type="PANTHER" id="PTHR42824">
    <property type="entry name" value="GLUTAMINE AMIDOTRANSFERASE"/>
    <property type="match status" value="1"/>
</dbReference>
<organism evidence="3 4">
    <name type="scientific">Saccharospirillum mangrovi</name>
    <dbReference type="NCBI Taxonomy" id="2161747"/>
    <lineage>
        <taxon>Bacteria</taxon>
        <taxon>Pseudomonadati</taxon>
        <taxon>Pseudomonadota</taxon>
        <taxon>Gammaproteobacteria</taxon>
        <taxon>Oceanospirillales</taxon>
        <taxon>Saccharospirillaceae</taxon>
        <taxon>Saccharospirillum</taxon>
    </lineage>
</organism>
<dbReference type="InterPro" id="IPR026869">
    <property type="entry name" value="EgtC-like"/>
</dbReference>
<dbReference type="Gene3D" id="3.60.20.10">
    <property type="entry name" value="Glutamine Phosphoribosylpyrophosphate, subunit 1, domain 1"/>
    <property type="match status" value="1"/>
</dbReference>
<evidence type="ECO:0000259" key="2">
    <source>
        <dbReference type="PROSITE" id="PS51278"/>
    </source>
</evidence>
<dbReference type="GO" id="GO:0016757">
    <property type="term" value="F:glycosyltransferase activity"/>
    <property type="evidence" value="ECO:0007669"/>
    <property type="project" value="UniProtKB-KW"/>
</dbReference>
<reference evidence="4" key="1">
    <citation type="journal article" date="2019" name="Int. J. Syst. Evol. Microbiol.">
        <title>The Global Catalogue of Microorganisms (GCM) 10K type strain sequencing project: providing services to taxonomists for standard genome sequencing and annotation.</title>
        <authorList>
            <consortium name="The Broad Institute Genomics Platform"/>
            <consortium name="The Broad Institute Genome Sequencing Center for Infectious Disease"/>
            <person name="Wu L."/>
            <person name="Ma J."/>
        </authorList>
    </citation>
    <scope>NUCLEOTIDE SEQUENCE [LARGE SCALE GENOMIC DNA]</scope>
    <source>
        <strain evidence="4">IBRC 10765</strain>
    </source>
</reference>
<dbReference type="InterPro" id="IPR029055">
    <property type="entry name" value="Ntn_hydrolases_N"/>
</dbReference>
<sequence length="270" mass="30094">MCELLGMSANVPTDMCFSFTGLTRRGGATGPHKDGWGVAFYEGAGVKTFHESLASADSRIAEIVKSHPMKTTVGICHIRQANVGDVCLANTHPFIRELWGQYWTFAHNGQLQNFTPDAGMYEPVGTTDSESIFCDLLNRLRSDHHRELSDDELVGFLVEHSAAYAQQGVFNLLLSNGDWLFSFCTTKMAAITRRAPFGPARLRDDEMVVDFGQETTPNDVVSVIVTEPLTSDEVWDIYQPGEWRFWRAGEAVRRGRKDVPIKPHPTNQGI</sequence>
<evidence type="ECO:0000256" key="1">
    <source>
        <dbReference type="ARBA" id="ARBA00022962"/>
    </source>
</evidence>
<evidence type="ECO:0000313" key="4">
    <source>
        <dbReference type="Proteomes" id="UP001595617"/>
    </source>
</evidence>
<proteinExistence type="predicted"/>
<keyword evidence="4" id="KW-1185">Reference proteome</keyword>
<evidence type="ECO:0000313" key="3">
    <source>
        <dbReference type="EMBL" id="MFC3852356.1"/>
    </source>
</evidence>
<dbReference type="Pfam" id="PF13230">
    <property type="entry name" value="GATase_4"/>
    <property type="match status" value="1"/>
</dbReference>
<feature type="domain" description="Glutamine amidotransferase type-2" evidence="2">
    <location>
        <begin position="2"/>
        <end position="270"/>
    </location>
</feature>
<dbReference type="InterPro" id="IPR017932">
    <property type="entry name" value="GATase_2_dom"/>
</dbReference>
<dbReference type="EC" id="2.4.2.-" evidence="3"/>
<keyword evidence="1 3" id="KW-0315">Glutamine amidotransferase</keyword>
<dbReference type="SUPFAM" id="SSF56235">
    <property type="entry name" value="N-terminal nucleophile aminohydrolases (Ntn hydrolases)"/>
    <property type="match status" value="1"/>
</dbReference>
<dbReference type="RefSeq" id="WP_380694409.1">
    <property type="nucleotide sequence ID" value="NZ_JBHRYR010000002.1"/>
</dbReference>
<protein>
    <submittedName>
        <fullName evidence="3">Class II glutamine amidotransferase</fullName>
        <ecNumber evidence="3">2.4.2.-</ecNumber>
    </submittedName>
</protein>
<dbReference type="PROSITE" id="PS51278">
    <property type="entry name" value="GATASE_TYPE_2"/>
    <property type="match status" value="1"/>
</dbReference>
<accession>A0ABV7ZW08</accession>